<feature type="region of interest" description="Disordered" evidence="1">
    <location>
        <begin position="284"/>
        <end position="310"/>
    </location>
</feature>
<feature type="region of interest" description="Disordered" evidence="1">
    <location>
        <begin position="395"/>
        <end position="514"/>
    </location>
</feature>
<feature type="compositionally biased region" description="Basic and acidic residues" evidence="1">
    <location>
        <begin position="460"/>
        <end position="470"/>
    </location>
</feature>
<organism evidence="3 4">
    <name type="scientific">Torulaspora globosa</name>
    <dbReference type="NCBI Taxonomy" id="48254"/>
    <lineage>
        <taxon>Eukaryota</taxon>
        <taxon>Fungi</taxon>
        <taxon>Dikarya</taxon>
        <taxon>Ascomycota</taxon>
        <taxon>Saccharomycotina</taxon>
        <taxon>Saccharomycetes</taxon>
        <taxon>Saccharomycetales</taxon>
        <taxon>Saccharomycetaceae</taxon>
        <taxon>Torulaspora</taxon>
    </lineage>
</organism>
<sequence length="514" mass="59472">MTKLQAIEYAVGAVSQILPLEENEVKDLCEQVLQGNSSNSESIAQRFLEILGQSDLAFEFVIRFNEILSQQDEPKIRNERIYQESTEPTERSPLKTATAPKPQVERSGALKEVASLKLSSTPLVEAKSGQNSNTKPKTSKKELIQEIDQVWKFLQLDHDEKNVTKFACNCQGNLHPLFEAAPNCLSCGKIICAREGLHLVRCSFCSTEFIPLEERLKIVQLLKREKEELMSESSTKKSAMQQQQSNRRNRYSKGLKISSGMGTNLFTEQDRLFDLVERQRERERKREEVLRNEEEEQRKEAEIRRREERERDLDPDLIEAQERLNKLLYFQDTSAERTKIIDNAADFSMSNDSGVWGTAQERALMLKKQQRNLRKWEKLEGERNGKRDKYVVSMDIGPNGKVTMKEVRRGKEKSTAESDDDIDGISDEDDLRDLRDIQKLKGEVESSKQEQNSNLQSKVWDYEKDRKQWEPPKYMPSSSIKKSVATPHDKGADRDRKHRVQMDQDNQSIWELIA</sequence>
<dbReference type="EMBL" id="CP059251">
    <property type="protein sequence ID" value="QLL33809.1"/>
    <property type="molecule type" value="Genomic_DNA"/>
</dbReference>
<evidence type="ECO:0000259" key="2">
    <source>
        <dbReference type="Pfam" id="PF06221"/>
    </source>
</evidence>
<protein>
    <recommendedName>
        <fullName evidence="2">TRIP4/RQT4 C2HC5-type zinc finger domain-containing protein</fullName>
    </recommendedName>
</protein>
<dbReference type="InterPro" id="IPR009349">
    <property type="entry name" value="TRIP4/RQT4_C2HC5_Znf"/>
</dbReference>
<reference evidence="3 4" key="1">
    <citation type="submission" date="2020-06" db="EMBL/GenBank/DDBJ databases">
        <title>The yeast mating-type switching endonuclease HO is a domesticated member of an unorthodox homing genetic element family.</title>
        <authorList>
            <person name="Coughlan A.Y."/>
            <person name="Lombardi L."/>
            <person name="Braun-Galleani S."/>
            <person name="Martos A.R."/>
            <person name="Galeote V."/>
            <person name="Bigey F."/>
            <person name="Dequin S."/>
            <person name="Byrne K.P."/>
            <person name="Wolfe K.H."/>
        </authorList>
    </citation>
    <scope>NUCLEOTIDE SEQUENCE [LARGE SCALE GENOMIC DNA]</scope>
    <source>
        <strain evidence="3 4">CBS764</strain>
    </source>
</reference>
<dbReference type="GO" id="GO:0045893">
    <property type="term" value="P:positive regulation of DNA-templated transcription"/>
    <property type="evidence" value="ECO:0007669"/>
    <property type="project" value="TreeGrafter"/>
</dbReference>
<dbReference type="Pfam" id="PF06221">
    <property type="entry name" value="zf-C2HC5"/>
    <property type="match status" value="1"/>
</dbReference>
<feature type="compositionally biased region" description="Polar residues" evidence="1">
    <location>
        <begin position="503"/>
        <end position="514"/>
    </location>
</feature>
<feature type="compositionally biased region" description="Basic and acidic residues" evidence="1">
    <location>
        <begin position="403"/>
        <end position="416"/>
    </location>
</feature>
<feature type="domain" description="TRIP4/RQT4 C2HC5-type zinc finger" evidence="2">
    <location>
        <begin position="167"/>
        <end position="219"/>
    </location>
</feature>
<dbReference type="GO" id="GO:0072344">
    <property type="term" value="P:rescue of stalled ribosome"/>
    <property type="evidence" value="ECO:0007669"/>
    <property type="project" value="InterPro"/>
</dbReference>
<evidence type="ECO:0000313" key="4">
    <source>
        <dbReference type="Proteomes" id="UP000515788"/>
    </source>
</evidence>
<proteinExistence type="predicted"/>
<dbReference type="RefSeq" id="XP_037140483.1">
    <property type="nucleotide sequence ID" value="XM_037284587.1"/>
</dbReference>
<feature type="compositionally biased region" description="Basic and acidic residues" evidence="1">
    <location>
        <begin position="432"/>
        <end position="448"/>
    </location>
</feature>
<feature type="region of interest" description="Disordered" evidence="1">
    <location>
        <begin position="229"/>
        <end position="258"/>
    </location>
</feature>
<feature type="compositionally biased region" description="Polar residues" evidence="1">
    <location>
        <begin position="231"/>
        <end position="240"/>
    </location>
</feature>
<dbReference type="AlphaFoldDB" id="A0A7G3ZJX3"/>
<name>A0A7G3ZJX3_9SACH</name>
<dbReference type="GeneID" id="59327024"/>
<dbReference type="InterPro" id="IPR039128">
    <property type="entry name" value="TRIP4-like"/>
</dbReference>
<evidence type="ECO:0000313" key="3">
    <source>
        <dbReference type="EMBL" id="QLL33809.1"/>
    </source>
</evidence>
<dbReference type="KEGG" id="tgb:HG536_0F01340"/>
<dbReference type="OrthoDB" id="338816at2759"/>
<dbReference type="GO" id="GO:0180022">
    <property type="term" value="C:RQC-trigger complex"/>
    <property type="evidence" value="ECO:0007669"/>
    <property type="project" value="InterPro"/>
</dbReference>
<keyword evidence="4" id="KW-1185">Reference proteome</keyword>
<dbReference type="GO" id="GO:0008270">
    <property type="term" value="F:zinc ion binding"/>
    <property type="evidence" value="ECO:0007669"/>
    <property type="project" value="InterPro"/>
</dbReference>
<gene>
    <name evidence="3" type="ORF">HG536_0F01340</name>
</gene>
<feature type="compositionally biased region" description="Acidic residues" evidence="1">
    <location>
        <begin position="417"/>
        <end position="431"/>
    </location>
</feature>
<evidence type="ECO:0000256" key="1">
    <source>
        <dbReference type="SAM" id="MobiDB-lite"/>
    </source>
</evidence>
<feature type="region of interest" description="Disordered" evidence="1">
    <location>
        <begin position="76"/>
        <end position="106"/>
    </location>
</feature>
<feature type="compositionally biased region" description="Basic and acidic residues" evidence="1">
    <location>
        <begin position="76"/>
        <end position="93"/>
    </location>
</feature>
<dbReference type="PANTHER" id="PTHR12963:SF4">
    <property type="entry name" value="ACTIVATING SIGNAL COINTEGRATOR 1"/>
    <property type="match status" value="1"/>
</dbReference>
<accession>A0A7G3ZJX3</accession>
<dbReference type="Proteomes" id="UP000515788">
    <property type="component" value="Chromosome 6"/>
</dbReference>
<dbReference type="GO" id="GO:0005634">
    <property type="term" value="C:nucleus"/>
    <property type="evidence" value="ECO:0007669"/>
    <property type="project" value="InterPro"/>
</dbReference>
<dbReference type="PANTHER" id="PTHR12963">
    <property type="entry name" value="THYROID RECEPTOR INTERACTING PROTEIN RELATED"/>
    <property type="match status" value="1"/>
</dbReference>